<dbReference type="RefSeq" id="WP_248478577.1">
    <property type="nucleotide sequence ID" value="NZ_JALPRF010000003.1"/>
</dbReference>
<gene>
    <name evidence="1" type="ORF">M0L20_19030</name>
</gene>
<keyword evidence="2" id="KW-1185">Reference proteome</keyword>
<evidence type="ECO:0000313" key="1">
    <source>
        <dbReference type="EMBL" id="MCK8493968.1"/>
    </source>
</evidence>
<dbReference type="EMBL" id="JALPRF010000003">
    <property type="protein sequence ID" value="MCK8493968.1"/>
    <property type="molecule type" value="Genomic_DNA"/>
</dbReference>
<dbReference type="Proteomes" id="UP001202180">
    <property type="component" value="Unassembled WGS sequence"/>
</dbReference>
<accession>A0ABT0HP71</accession>
<evidence type="ECO:0000313" key="2">
    <source>
        <dbReference type="Proteomes" id="UP001202180"/>
    </source>
</evidence>
<proteinExistence type="predicted"/>
<comment type="caution">
    <text evidence="1">The sequence shown here is derived from an EMBL/GenBank/DDBJ whole genome shotgun (WGS) entry which is preliminary data.</text>
</comment>
<organism evidence="1 2">
    <name type="scientific">Spirosoma liriopis</name>
    <dbReference type="NCBI Taxonomy" id="2937440"/>
    <lineage>
        <taxon>Bacteria</taxon>
        <taxon>Pseudomonadati</taxon>
        <taxon>Bacteroidota</taxon>
        <taxon>Cytophagia</taxon>
        <taxon>Cytophagales</taxon>
        <taxon>Cytophagaceae</taxon>
        <taxon>Spirosoma</taxon>
    </lineage>
</organism>
<sequence length="80" mass="8815">MQYAGFIIEEKAIPTCVFHEDSYEQVGTSVAYSINNTRTGLTYGLKHSLESAKKAIDKNGARWLSELPSHQMGQEAPVVA</sequence>
<name>A0ABT0HP71_9BACT</name>
<protein>
    <submittedName>
        <fullName evidence="1">Uncharacterized protein</fullName>
    </submittedName>
</protein>
<reference evidence="1 2" key="1">
    <citation type="submission" date="2022-04" db="EMBL/GenBank/DDBJ databases">
        <title>Spirosoma sp. strain RP8 genome sequencing and assembly.</title>
        <authorList>
            <person name="Jung Y."/>
        </authorList>
    </citation>
    <scope>NUCLEOTIDE SEQUENCE [LARGE SCALE GENOMIC DNA]</scope>
    <source>
        <strain evidence="1 2">RP8</strain>
    </source>
</reference>